<reference evidence="2 3" key="1">
    <citation type="submission" date="2021-03" db="EMBL/GenBank/DDBJ databases">
        <title>Human Oral Microbial Genomes.</title>
        <authorList>
            <person name="Johnston C.D."/>
            <person name="Chen T."/>
            <person name="Dewhirst F.E."/>
        </authorList>
    </citation>
    <scope>NUCLEOTIDE SEQUENCE [LARGE SCALE GENOMIC DNA]</scope>
    <source>
        <strain evidence="2 3">F0054</strain>
    </source>
</reference>
<name>A0ABX7XT48_9BACT</name>
<accession>A0ABX7XT48</accession>
<feature type="region of interest" description="Disordered" evidence="1">
    <location>
        <begin position="1"/>
        <end position="23"/>
    </location>
</feature>
<evidence type="ECO:0000313" key="3">
    <source>
        <dbReference type="Proteomes" id="UP000682195"/>
    </source>
</evidence>
<proteinExistence type="predicted"/>
<evidence type="ECO:0000256" key="1">
    <source>
        <dbReference type="SAM" id="MobiDB-lite"/>
    </source>
</evidence>
<feature type="compositionally biased region" description="Polar residues" evidence="1">
    <location>
        <begin position="13"/>
        <end position="23"/>
    </location>
</feature>
<dbReference type="EMBL" id="CP072362">
    <property type="protein sequence ID" value="QUB76760.1"/>
    <property type="molecule type" value="Genomic_DNA"/>
</dbReference>
<keyword evidence="3" id="KW-1185">Reference proteome</keyword>
<protein>
    <submittedName>
        <fullName evidence="2">Uncharacterized protein</fullName>
    </submittedName>
</protein>
<dbReference type="RefSeq" id="WP_211808605.1">
    <property type="nucleotide sequence ID" value="NZ_CP072362.1"/>
</dbReference>
<dbReference type="Proteomes" id="UP000682195">
    <property type="component" value="Chromosome 2"/>
</dbReference>
<gene>
    <name evidence="2" type="ORF">J5A58_08355</name>
</gene>
<evidence type="ECO:0000313" key="2">
    <source>
        <dbReference type="EMBL" id="QUB76760.1"/>
    </source>
</evidence>
<organism evidence="2 3">
    <name type="scientific">Prevotella melaninogenica</name>
    <dbReference type="NCBI Taxonomy" id="28132"/>
    <lineage>
        <taxon>Bacteria</taxon>
        <taxon>Pseudomonadati</taxon>
        <taxon>Bacteroidota</taxon>
        <taxon>Bacteroidia</taxon>
        <taxon>Bacteroidales</taxon>
        <taxon>Prevotellaceae</taxon>
        <taxon>Prevotella</taxon>
    </lineage>
</organism>
<sequence>MDNKGNMGKGHVYQNNRVNTDSEQFTADAQKYNNKMEEEELRLLSSLGLTEEDIIDKTDPDLGTTRSAEAMLRSIDRQKKYREKIIQKAREKKNKVSQPENNSVPSKAKYRCQQVNVTRLEGQFLTSTEQKFQFAVGLDFNNSKADIKLEEHYFQTMPPTFSKVFDFVTLIEKIRNNVELKYDDNGKVAFILNKQQQLDMWNQLKTSPAIQNEFIKVLQEKNPEAYKNMILCGDKQFSIGYTNDVNEYQATLFYAIMFNKHLCWDKCQLDHLETQMFASALFEQVYFPLTLEYKVEDTQNNQVRILVSGHCVPSKDIQQNVEKLYSVNFQPIIEYSFTEYNVDYQLNYNFNKETRLVNEARLIVKEAVEYNVEHICEYKLHKI</sequence>